<evidence type="ECO:0000313" key="1">
    <source>
        <dbReference type="EMBL" id="GBP74477.1"/>
    </source>
</evidence>
<keyword evidence="2" id="KW-1185">Reference proteome</keyword>
<gene>
    <name evidence="1" type="ORF">EVAR_58978_1</name>
</gene>
<dbReference type="Proteomes" id="UP000299102">
    <property type="component" value="Unassembled WGS sequence"/>
</dbReference>
<name>A0A4C1YJ94_EUMVA</name>
<reference evidence="1 2" key="1">
    <citation type="journal article" date="2019" name="Commun. Biol.">
        <title>The bagworm genome reveals a unique fibroin gene that provides high tensile strength.</title>
        <authorList>
            <person name="Kono N."/>
            <person name="Nakamura H."/>
            <person name="Ohtoshi R."/>
            <person name="Tomita M."/>
            <person name="Numata K."/>
            <person name="Arakawa K."/>
        </authorList>
    </citation>
    <scope>NUCLEOTIDE SEQUENCE [LARGE SCALE GENOMIC DNA]</scope>
</reference>
<proteinExistence type="predicted"/>
<evidence type="ECO:0000313" key="2">
    <source>
        <dbReference type="Proteomes" id="UP000299102"/>
    </source>
</evidence>
<dbReference type="AlphaFoldDB" id="A0A4C1YJ94"/>
<comment type="caution">
    <text evidence="1">The sequence shown here is derived from an EMBL/GenBank/DDBJ whole genome shotgun (WGS) entry which is preliminary data.</text>
</comment>
<protein>
    <submittedName>
        <fullName evidence="1">Uncharacterized protein</fullName>
    </submittedName>
</protein>
<accession>A0A4C1YJ94</accession>
<sequence>MLKCDVTKTKVETSTKKLHQSTTADDLKQLMSIIPLIDTNELAVLKSAPPRIQQRNWFLQWNTPRSKINPFYPKACIFLLMQNILQTNISRAEASETESATKQKHLKYIILKDISFFSDCLQKAASWGSETKSFISDLDNTLRSKGVTPVRPVPNSIWRCPTRQC</sequence>
<organism evidence="1 2">
    <name type="scientific">Eumeta variegata</name>
    <name type="common">Bagworm moth</name>
    <name type="synonym">Eumeta japonica</name>
    <dbReference type="NCBI Taxonomy" id="151549"/>
    <lineage>
        <taxon>Eukaryota</taxon>
        <taxon>Metazoa</taxon>
        <taxon>Ecdysozoa</taxon>
        <taxon>Arthropoda</taxon>
        <taxon>Hexapoda</taxon>
        <taxon>Insecta</taxon>
        <taxon>Pterygota</taxon>
        <taxon>Neoptera</taxon>
        <taxon>Endopterygota</taxon>
        <taxon>Lepidoptera</taxon>
        <taxon>Glossata</taxon>
        <taxon>Ditrysia</taxon>
        <taxon>Tineoidea</taxon>
        <taxon>Psychidae</taxon>
        <taxon>Oiketicinae</taxon>
        <taxon>Eumeta</taxon>
    </lineage>
</organism>
<dbReference type="EMBL" id="BGZK01001209">
    <property type="protein sequence ID" value="GBP74477.1"/>
    <property type="molecule type" value="Genomic_DNA"/>
</dbReference>